<comment type="caution">
    <text evidence="3">The sequence shown here is derived from an EMBL/GenBank/DDBJ whole genome shotgun (WGS) entry which is preliminary data.</text>
</comment>
<evidence type="ECO:0000313" key="4">
    <source>
        <dbReference type="Proteomes" id="UP000054251"/>
    </source>
</evidence>
<accession>A0A0V1PYN2</accession>
<feature type="region of interest" description="Disordered" evidence="2">
    <location>
        <begin position="51"/>
        <end position="77"/>
    </location>
</feature>
<dbReference type="OrthoDB" id="4076147at2759"/>
<dbReference type="GeneID" id="26840061"/>
<organism evidence="3 4">
    <name type="scientific">Debaryomyces fabryi</name>
    <dbReference type="NCBI Taxonomy" id="58627"/>
    <lineage>
        <taxon>Eukaryota</taxon>
        <taxon>Fungi</taxon>
        <taxon>Dikarya</taxon>
        <taxon>Ascomycota</taxon>
        <taxon>Saccharomycotina</taxon>
        <taxon>Pichiomycetes</taxon>
        <taxon>Debaryomycetaceae</taxon>
        <taxon>Debaryomyces</taxon>
    </lineage>
</organism>
<evidence type="ECO:0000256" key="2">
    <source>
        <dbReference type="SAM" id="MobiDB-lite"/>
    </source>
</evidence>
<feature type="region of interest" description="Disordered" evidence="2">
    <location>
        <begin position="1"/>
        <end position="26"/>
    </location>
</feature>
<dbReference type="RefSeq" id="XP_015467275.1">
    <property type="nucleotide sequence ID" value="XM_015611881.1"/>
</dbReference>
<dbReference type="AlphaFoldDB" id="A0A0V1PYN2"/>
<reference evidence="3 4" key="1">
    <citation type="submission" date="2015-11" db="EMBL/GenBank/DDBJ databases">
        <title>The genome of Debaryomyces fabryi.</title>
        <authorList>
            <person name="Tafer H."/>
            <person name="Lopandic K."/>
        </authorList>
    </citation>
    <scope>NUCLEOTIDE SEQUENCE [LARGE SCALE GENOMIC DNA]</scope>
    <source>
        <strain evidence="3 4">CBS 789</strain>
    </source>
</reference>
<protein>
    <submittedName>
        <fullName evidence="3">Uncharacterized protein</fullName>
    </submittedName>
</protein>
<evidence type="ECO:0000313" key="3">
    <source>
        <dbReference type="EMBL" id="KSA01173.1"/>
    </source>
</evidence>
<feature type="coiled-coil region" evidence="1">
    <location>
        <begin position="84"/>
        <end position="138"/>
    </location>
</feature>
<dbReference type="EMBL" id="LMYN01000061">
    <property type="protein sequence ID" value="KSA01173.1"/>
    <property type="molecule type" value="Genomic_DNA"/>
</dbReference>
<sequence>MSNIPDITSLSDLLNTSPSQPLVENQQDRNPNLLLDQAEKSQNQIYEYTRNIQQQKNEDNEDINTDTEENRLKVSRSGLPDDKIEELEKLLNQQSIKLDLSNERNDLIKKRTSLKNSVEELRVKVKYLQNTNEKQRQKDRLGKLLEQSDKAFIESQKPKTVEAPVDQDDNEYLLNNLHVLPSNDWIKRLNMAKKFYPYLEISEAQNKTLYNDKKSAFVRSISFTVTSPYIFRIPIEVSINPSDESILSISIPNDDNKEGVITNFSLLSPSFTRVMIQNYMLNGKVDLVMYSLNSLSITIRKRISTLYKLLRNFRQYIKSDSYIGDLIQEQAIEDDSIVFSILKSVDNLEFTIPVNNNSKDNFIIKLQWEIVIANSINADCASDTRVFITKEKDIHAADEKVVKSSFAIRDANSLFVRLSKEYGIFNAVCILLNNIFHISSG</sequence>
<keyword evidence="4" id="KW-1185">Reference proteome</keyword>
<name>A0A0V1PYN2_9ASCO</name>
<proteinExistence type="predicted"/>
<dbReference type="Proteomes" id="UP000054251">
    <property type="component" value="Unassembled WGS sequence"/>
</dbReference>
<evidence type="ECO:0000256" key="1">
    <source>
        <dbReference type="SAM" id="Coils"/>
    </source>
</evidence>
<keyword evidence="1" id="KW-0175">Coiled coil</keyword>
<gene>
    <name evidence="3" type="ORF">AC631_03052</name>
</gene>